<protein>
    <recommendedName>
        <fullName evidence="1">Gp28/Gp37-like domain-containing protein</fullName>
    </recommendedName>
</protein>
<organism evidence="2 3">
    <name type="scientific">Paenactinomyces guangxiensis</name>
    <dbReference type="NCBI Taxonomy" id="1490290"/>
    <lineage>
        <taxon>Bacteria</taxon>
        <taxon>Bacillati</taxon>
        <taxon>Bacillota</taxon>
        <taxon>Bacilli</taxon>
        <taxon>Bacillales</taxon>
        <taxon>Thermoactinomycetaceae</taxon>
        <taxon>Paenactinomyces</taxon>
    </lineage>
</organism>
<evidence type="ECO:0000313" key="2">
    <source>
        <dbReference type="EMBL" id="MBA4495093.1"/>
    </source>
</evidence>
<dbReference type="Proteomes" id="UP000535491">
    <property type="component" value="Unassembled WGS sequence"/>
</dbReference>
<dbReference type="EMBL" id="JACEIQ010000012">
    <property type="protein sequence ID" value="MBA4495093.1"/>
    <property type="molecule type" value="Genomic_DNA"/>
</dbReference>
<sequence length="408" mass="46800">MTCSNYQIFIRRNSDLKQVQQISKYKRLEMVKRRNKVGSWLLEVDFDCTELRHEYQNEQFGLEVWRNGSRFFTGPLTRIERRKNGEERTLTLSGADEKIYLTSELALPDPWHYTTTFNSAYDSRSGAAERVLKNYIDLNIGPNAVAERKIPGLVIETNQDRGNNVYYIARFDKLLKVCQDIILHIPGYNFDIVVNDSNKLEFKLVPWVDRWAKGVEFSERLRNLIGYDYTYERPDRNFVLVGGGQDGGTTPVYRKFAYSGNEWSRNRWGNVVEFIDKRGTVDVNELKQAAWDALKLEDGKEKPDENMIGKINVTAQITQVKGGPEMGKDWDLGDFVKVTIHQGGPGQEIAVYDYIKEIAISLTEERAEEIRALVGSDDVITTNGGPVPYIVDSLTHIEEKLRSLEGAY</sequence>
<accession>A0A7W2A9P5</accession>
<keyword evidence="3" id="KW-1185">Reference proteome</keyword>
<evidence type="ECO:0000259" key="1">
    <source>
        <dbReference type="Pfam" id="PF14594"/>
    </source>
</evidence>
<comment type="caution">
    <text evidence="2">The sequence shown here is derived from an EMBL/GenBank/DDBJ whole genome shotgun (WGS) entry which is preliminary data.</text>
</comment>
<dbReference type="InterPro" id="IPR029432">
    <property type="entry name" value="Gp28/Gp37-like_dom"/>
</dbReference>
<name>A0A7W2A9P5_9BACL</name>
<dbReference type="AlphaFoldDB" id="A0A7W2A9P5"/>
<proteinExistence type="predicted"/>
<evidence type="ECO:0000313" key="3">
    <source>
        <dbReference type="Proteomes" id="UP000535491"/>
    </source>
</evidence>
<feature type="domain" description="Gp28/Gp37-like" evidence="1">
    <location>
        <begin position="12"/>
        <end position="375"/>
    </location>
</feature>
<dbReference type="RefSeq" id="WP_181752337.1">
    <property type="nucleotide sequence ID" value="NZ_JACEIQ010000012.1"/>
</dbReference>
<gene>
    <name evidence="2" type="ORF">H1191_12320</name>
</gene>
<reference evidence="2 3" key="1">
    <citation type="submission" date="2020-07" db="EMBL/GenBank/DDBJ databases">
        <authorList>
            <person name="Feng H."/>
        </authorList>
    </citation>
    <scope>NUCLEOTIDE SEQUENCE [LARGE SCALE GENOMIC DNA]</scope>
    <source>
        <strain evidence="3">s-10</strain>
    </source>
</reference>
<dbReference type="Pfam" id="PF14594">
    <property type="entry name" value="Sipho_Gp37"/>
    <property type="match status" value="1"/>
</dbReference>